<feature type="compositionally biased region" description="Basic and acidic residues" evidence="1">
    <location>
        <begin position="343"/>
        <end position="353"/>
    </location>
</feature>
<reference evidence="3 4" key="1">
    <citation type="submission" date="2023-10" db="EMBL/GenBank/DDBJ databases">
        <authorList>
            <person name="Maclean D."/>
            <person name="Macfadyen A."/>
        </authorList>
    </citation>
    <scope>NUCLEOTIDE SEQUENCE [LARGE SCALE GENOMIC DNA]</scope>
</reference>
<keyword evidence="2" id="KW-0472">Membrane</keyword>
<keyword evidence="2" id="KW-1133">Transmembrane helix</keyword>
<sequence length="404" mass="45573">MSLQGLGSLLRSKVQRITNEQKAPQQHLLSRQSLETLKTSLLSFKFAATSPYVIDKLKRYAKPVILVAIIVFVIGSLLTIPIRLLATTLQIISIGYIDRYAANRSFKSWLDSAVTVVPLLVMLSLRTIIRRPLYKTLVHGLREVDPQAAAMLESSPRLRNPTKRNTMDRMVGTSMKVSSFLMLDMLIYVWHQLPLIGRLAGPVTQFLSMLECMSMPQAVVLALLGFVGPLRWWTFQFVRLWRTSRLLGEELLEEWVARVVQPGHRESWYRSHGVTITLFVAPQALLMQVPLVGPLVYVPMQFAAAWLLHLLLTDVPTRPSVAASQGLQAPAEESLQDSSEAPTRPEEFLRYEHNTPGPEMQPAAGLHEHGQQFHMATQSGSFEPTAPEYPQQDYQKASYPKVHF</sequence>
<evidence type="ECO:0000256" key="1">
    <source>
        <dbReference type="SAM" id="MobiDB-lite"/>
    </source>
</evidence>
<dbReference type="PANTHER" id="PTHR38421:SF1">
    <property type="entry name" value="TRANSMEMBRANE PROTEIN"/>
    <property type="match status" value="1"/>
</dbReference>
<proteinExistence type="predicted"/>
<name>A0AAV1ICW6_9CHLO</name>
<feature type="transmembrane region" description="Helical" evidence="2">
    <location>
        <begin position="64"/>
        <end position="97"/>
    </location>
</feature>
<keyword evidence="2" id="KW-0812">Transmembrane</keyword>
<accession>A0AAV1ICW6</accession>
<feature type="region of interest" description="Disordered" evidence="1">
    <location>
        <begin position="323"/>
        <end position="404"/>
    </location>
</feature>
<feature type="transmembrane region" description="Helical" evidence="2">
    <location>
        <begin position="173"/>
        <end position="193"/>
    </location>
</feature>
<evidence type="ECO:0000256" key="2">
    <source>
        <dbReference type="SAM" id="Phobius"/>
    </source>
</evidence>
<organism evidence="3 4">
    <name type="scientific">Coccomyxa viridis</name>
    <dbReference type="NCBI Taxonomy" id="1274662"/>
    <lineage>
        <taxon>Eukaryota</taxon>
        <taxon>Viridiplantae</taxon>
        <taxon>Chlorophyta</taxon>
        <taxon>core chlorophytes</taxon>
        <taxon>Trebouxiophyceae</taxon>
        <taxon>Trebouxiophyceae incertae sedis</taxon>
        <taxon>Coccomyxaceae</taxon>
        <taxon>Coccomyxa</taxon>
    </lineage>
</organism>
<gene>
    <name evidence="3" type="ORF">CVIRNUC_007014</name>
</gene>
<dbReference type="EMBL" id="CAUYUE010000009">
    <property type="protein sequence ID" value="CAK0783814.1"/>
    <property type="molecule type" value="Genomic_DNA"/>
</dbReference>
<feature type="transmembrane region" description="Helical" evidence="2">
    <location>
        <begin position="213"/>
        <end position="233"/>
    </location>
</feature>
<evidence type="ECO:0000313" key="3">
    <source>
        <dbReference type="EMBL" id="CAK0783814.1"/>
    </source>
</evidence>
<evidence type="ECO:0000313" key="4">
    <source>
        <dbReference type="Proteomes" id="UP001314263"/>
    </source>
</evidence>
<comment type="caution">
    <text evidence="3">The sequence shown here is derived from an EMBL/GenBank/DDBJ whole genome shotgun (WGS) entry which is preliminary data.</text>
</comment>
<protein>
    <submittedName>
        <fullName evidence="3">Uncharacterized protein</fullName>
    </submittedName>
</protein>
<dbReference type="AlphaFoldDB" id="A0AAV1ICW6"/>
<dbReference type="PANTHER" id="PTHR38421">
    <property type="entry name" value="TRANSMEMBRANE PROTEIN USGS"/>
    <property type="match status" value="1"/>
</dbReference>
<dbReference type="Proteomes" id="UP001314263">
    <property type="component" value="Unassembled WGS sequence"/>
</dbReference>
<keyword evidence="4" id="KW-1185">Reference proteome</keyword>